<keyword evidence="5" id="KW-1185">Reference proteome</keyword>
<dbReference type="EMBL" id="JABMIG020000092">
    <property type="protein sequence ID" value="KAL3793311.1"/>
    <property type="molecule type" value="Genomic_DNA"/>
</dbReference>
<dbReference type="Proteomes" id="UP001516023">
    <property type="component" value="Unassembled WGS sequence"/>
</dbReference>
<accession>A0ABD3Q1H0</accession>
<dbReference type="PROSITE" id="PS50033">
    <property type="entry name" value="UBX"/>
    <property type="match status" value="1"/>
</dbReference>
<feature type="region of interest" description="Disordered" evidence="1">
    <location>
        <begin position="1"/>
        <end position="39"/>
    </location>
</feature>
<dbReference type="Gene3D" id="3.10.20.90">
    <property type="entry name" value="Phosphatidylinositol 3-kinase Catalytic Subunit, Chain A, domain 1"/>
    <property type="match status" value="1"/>
</dbReference>
<evidence type="ECO:0000256" key="1">
    <source>
        <dbReference type="SAM" id="MobiDB-lite"/>
    </source>
</evidence>
<organism evidence="4 5">
    <name type="scientific">Cyclotella cryptica</name>
    <dbReference type="NCBI Taxonomy" id="29204"/>
    <lineage>
        <taxon>Eukaryota</taxon>
        <taxon>Sar</taxon>
        <taxon>Stramenopiles</taxon>
        <taxon>Ochrophyta</taxon>
        <taxon>Bacillariophyta</taxon>
        <taxon>Coscinodiscophyceae</taxon>
        <taxon>Thalassiosirophycidae</taxon>
        <taxon>Stephanodiscales</taxon>
        <taxon>Stephanodiscaceae</taxon>
        <taxon>Cyclotella</taxon>
    </lineage>
</organism>
<feature type="domain" description="UBX" evidence="3">
    <location>
        <begin position="404"/>
        <end position="526"/>
    </location>
</feature>
<protein>
    <recommendedName>
        <fullName evidence="3">UBX domain-containing protein</fullName>
    </recommendedName>
</protein>
<evidence type="ECO:0000259" key="3">
    <source>
        <dbReference type="PROSITE" id="PS50033"/>
    </source>
</evidence>
<feature type="transmembrane region" description="Helical" evidence="2">
    <location>
        <begin position="94"/>
        <end position="112"/>
    </location>
</feature>
<comment type="caution">
    <text evidence="4">The sequence shown here is derived from an EMBL/GenBank/DDBJ whole genome shotgun (WGS) entry which is preliminary data.</text>
</comment>
<keyword evidence="2" id="KW-0812">Transmembrane</keyword>
<sequence>MMFDDTKEGESSSESQTCGVGDDDESCKPDRDPISARVEVLDRDESVPLSNSVIGESDGDHGSMATNLGESLETLENPSIMKLQQQQHTRDNSASAFFPFAVLIAFCCWGGWQYRRFRTHQKEWRDLSRKELIKIRQRSLLSADREELSQDVPPVTKQSEVVDSRLVMNSGGHPSTNTTTVCSQNKYIESNSTVQNDHFVDAGSCSTYQDVLSSEADSNQENPRTSLETAAYSDTLYDVRAQQQRIHDINVKSTKQQRRDQQKLRQKQLLNSLQHDAANEAYRRRTEAIMQEQKSLSKLPNGNLHQQEQTMLEELQEMERRTLLQQQNLEYLESLQIDQERAKIRALKLEKIKRQQQFIHHAKSRLVRSGVELSGLLDEFEHDIPSGSGNRQVGDNPEQMNIKHDDQKVQVRLLLPSGQRFQGTFAGSHCIGLLYDFALVLLEREKLLQVQEDMDEDKEKVDEVESLEDSDRFSSLDYDDYSHIKSGWKEVFLSFSLLNAYPRKAHNNLNGTLSESGLTQSATLLVVLESE</sequence>
<dbReference type="PANTHER" id="PTHR23322:SF1">
    <property type="entry name" value="FAS-ASSOCIATED FACTOR 2"/>
    <property type="match status" value="1"/>
</dbReference>
<dbReference type="InterPro" id="IPR050730">
    <property type="entry name" value="UBX_domain-protein"/>
</dbReference>
<dbReference type="InterPro" id="IPR029071">
    <property type="entry name" value="Ubiquitin-like_domsf"/>
</dbReference>
<keyword evidence="2" id="KW-0472">Membrane</keyword>
<feature type="compositionally biased region" description="Basic and acidic residues" evidence="1">
    <location>
        <begin position="26"/>
        <end position="39"/>
    </location>
</feature>
<dbReference type="PANTHER" id="PTHR23322">
    <property type="entry name" value="FAS-ASSOCIATED PROTEIN"/>
    <property type="match status" value="1"/>
</dbReference>
<evidence type="ECO:0000256" key="2">
    <source>
        <dbReference type="SAM" id="Phobius"/>
    </source>
</evidence>
<dbReference type="AlphaFoldDB" id="A0ABD3Q1H0"/>
<reference evidence="4 5" key="1">
    <citation type="journal article" date="2020" name="G3 (Bethesda)">
        <title>Improved Reference Genome for Cyclotella cryptica CCMP332, a Model for Cell Wall Morphogenesis, Salinity Adaptation, and Lipid Production in Diatoms (Bacillariophyta).</title>
        <authorList>
            <person name="Roberts W.R."/>
            <person name="Downey K.M."/>
            <person name="Ruck E.C."/>
            <person name="Traller J.C."/>
            <person name="Alverson A.J."/>
        </authorList>
    </citation>
    <scope>NUCLEOTIDE SEQUENCE [LARGE SCALE GENOMIC DNA]</scope>
    <source>
        <strain evidence="4 5">CCMP332</strain>
    </source>
</reference>
<dbReference type="InterPro" id="IPR001012">
    <property type="entry name" value="UBX_dom"/>
</dbReference>
<name>A0ABD3Q1H0_9STRA</name>
<gene>
    <name evidence="4" type="ORF">HJC23_003821</name>
</gene>
<evidence type="ECO:0000313" key="4">
    <source>
        <dbReference type="EMBL" id="KAL3793311.1"/>
    </source>
</evidence>
<evidence type="ECO:0000313" key="5">
    <source>
        <dbReference type="Proteomes" id="UP001516023"/>
    </source>
</evidence>
<feature type="compositionally biased region" description="Basic and acidic residues" evidence="1">
    <location>
        <begin position="1"/>
        <end position="10"/>
    </location>
</feature>
<dbReference type="SUPFAM" id="SSF54236">
    <property type="entry name" value="Ubiquitin-like"/>
    <property type="match status" value="1"/>
</dbReference>
<proteinExistence type="predicted"/>
<keyword evidence="2" id="KW-1133">Transmembrane helix</keyword>